<evidence type="ECO:0000313" key="1">
    <source>
        <dbReference type="EMBL" id="KAI4470921.1"/>
    </source>
</evidence>
<dbReference type="Proteomes" id="UP001056778">
    <property type="component" value="Chromosome 1"/>
</dbReference>
<dbReference type="EMBL" id="CM043015">
    <property type="protein sequence ID" value="KAI4470921.1"/>
    <property type="molecule type" value="Genomic_DNA"/>
</dbReference>
<keyword evidence="2" id="KW-1185">Reference proteome</keyword>
<sequence length="497" mass="56857">MWFAVVLFTILLGLLAYLDTRKPKNFPPGPRWLPLLGSALTVFKTRKKTGDLPRMANELSKKYGPVLGLKIGIDKSVVVCGLHAIREFLLSDDLDGRPMGLFFEMRTFGLRQGLIMTDQSFWHEQRRFIVRHLREFGFGRRNMSAMIEDEAQLMVEHFKKNITQKNGYGVVQMDNVGGIHILNTLWTMLAGVRYSPEDKEVNKLQSNLNELFKNADMVGALFSQFPILRFIAPDFSGYNLYMNSHKPLWKFITEEVEHHKKTFVPNQPRDLIDVYLQMLNEKDKPHTFSKDQLLCVCIDLFMAGSETTTKSFGFGFTYLLLNPEVQKKAQAEIDVVVGRERLPTLHDRPKMPYMEGIVYESIRMFIGRGLGIPHRALKDTTLCGYTIPKDTMVIPNFYGILQGNEFGWDDPDKFRPERFIENDKIIPLPDNFIPFGLGKRRCMGETLAKANLFLFISALLQNFTFSIPAGCDPPSLDGNPGITPGPKPFKAQFRLRD</sequence>
<reference evidence="1" key="1">
    <citation type="submission" date="2022-04" db="EMBL/GenBank/DDBJ databases">
        <title>Chromosome-scale genome assembly of Holotrichia oblita Faldermann.</title>
        <authorList>
            <person name="Rongchong L."/>
        </authorList>
    </citation>
    <scope>NUCLEOTIDE SEQUENCE</scope>
    <source>
        <strain evidence="1">81SQS9</strain>
    </source>
</reference>
<name>A0ACB9TVV9_HOLOL</name>
<accession>A0ACB9TVV9</accession>
<proteinExistence type="predicted"/>
<evidence type="ECO:0000313" key="2">
    <source>
        <dbReference type="Proteomes" id="UP001056778"/>
    </source>
</evidence>
<comment type="caution">
    <text evidence="1">The sequence shown here is derived from an EMBL/GenBank/DDBJ whole genome shotgun (WGS) entry which is preliminary data.</text>
</comment>
<organism evidence="1 2">
    <name type="scientific">Holotrichia oblita</name>
    <name type="common">Chafer beetle</name>
    <dbReference type="NCBI Taxonomy" id="644536"/>
    <lineage>
        <taxon>Eukaryota</taxon>
        <taxon>Metazoa</taxon>
        <taxon>Ecdysozoa</taxon>
        <taxon>Arthropoda</taxon>
        <taxon>Hexapoda</taxon>
        <taxon>Insecta</taxon>
        <taxon>Pterygota</taxon>
        <taxon>Neoptera</taxon>
        <taxon>Endopterygota</taxon>
        <taxon>Coleoptera</taxon>
        <taxon>Polyphaga</taxon>
        <taxon>Scarabaeiformia</taxon>
        <taxon>Scarabaeidae</taxon>
        <taxon>Melolonthinae</taxon>
        <taxon>Holotrichia</taxon>
    </lineage>
</organism>
<keyword evidence="1" id="KW-0560">Oxidoreductase</keyword>
<keyword evidence="1" id="KW-0503">Monooxygenase</keyword>
<gene>
    <name evidence="1" type="ORF">MML48_1g00446</name>
</gene>
<protein>
    <submittedName>
        <fullName evidence="1">Heme-binding monooxygenase family</fullName>
    </submittedName>
</protein>